<name>A0A7X9RTL8_9BACT</name>
<dbReference type="PROSITE" id="PS51462">
    <property type="entry name" value="NUDIX"/>
    <property type="match status" value="1"/>
</dbReference>
<dbReference type="RefSeq" id="WP_169656898.1">
    <property type="nucleotide sequence ID" value="NZ_JABANE010000026.1"/>
</dbReference>
<dbReference type="PRINTS" id="PR00502">
    <property type="entry name" value="NUDIXFAMILY"/>
</dbReference>
<dbReference type="GO" id="GO:0016787">
    <property type="term" value="F:hydrolase activity"/>
    <property type="evidence" value="ECO:0007669"/>
    <property type="project" value="UniProtKB-KW"/>
</dbReference>
<dbReference type="SUPFAM" id="SSF55811">
    <property type="entry name" value="Nudix"/>
    <property type="match status" value="1"/>
</dbReference>
<dbReference type="InterPro" id="IPR020476">
    <property type="entry name" value="Nudix_hydrolase"/>
</dbReference>
<feature type="domain" description="Nudix hydrolase" evidence="3">
    <location>
        <begin position="14"/>
        <end position="144"/>
    </location>
</feature>
<dbReference type="PROSITE" id="PS00893">
    <property type="entry name" value="NUDIX_BOX"/>
    <property type="match status" value="1"/>
</dbReference>
<gene>
    <name evidence="4" type="ORF">HHU12_11550</name>
</gene>
<dbReference type="Gene3D" id="3.90.79.10">
    <property type="entry name" value="Nucleoside Triphosphate Pyrophosphohydrolase"/>
    <property type="match status" value="1"/>
</dbReference>
<dbReference type="SUPFAM" id="SSF46785">
    <property type="entry name" value="Winged helix' DNA-binding domain"/>
    <property type="match status" value="1"/>
</dbReference>
<dbReference type="Pfam" id="PF00293">
    <property type="entry name" value="NUDIX"/>
    <property type="match status" value="1"/>
</dbReference>
<organism evidence="4 5">
    <name type="scientific">Flammeovirga aprica JL-4</name>
    <dbReference type="NCBI Taxonomy" id="694437"/>
    <lineage>
        <taxon>Bacteria</taxon>
        <taxon>Pseudomonadati</taxon>
        <taxon>Bacteroidota</taxon>
        <taxon>Cytophagia</taxon>
        <taxon>Cytophagales</taxon>
        <taxon>Flammeovirgaceae</taxon>
        <taxon>Flammeovirga</taxon>
    </lineage>
</organism>
<dbReference type="Pfam" id="PF21906">
    <property type="entry name" value="WHD_NrtR"/>
    <property type="match status" value="1"/>
</dbReference>
<evidence type="ECO:0000256" key="1">
    <source>
        <dbReference type="ARBA" id="ARBA00022801"/>
    </source>
</evidence>
<dbReference type="Proteomes" id="UP000576082">
    <property type="component" value="Unassembled WGS sequence"/>
</dbReference>
<dbReference type="EMBL" id="JABANE010000026">
    <property type="protein sequence ID" value="NME68596.1"/>
    <property type="molecule type" value="Genomic_DNA"/>
</dbReference>
<accession>A0A7X9RTL8</accession>
<dbReference type="CDD" id="cd18873">
    <property type="entry name" value="NUDIX_NadM_like"/>
    <property type="match status" value="1"/>
</dbReference>
<dbReference type="InterPro" id="IPR036388">
    <property type="entry name" value="WH-like_DNA-bd_sf"/>
</dbReference>
<dbReference type="Gene3D" id="1.10.10.10">
    <property type="entry name" value="Winged helix-like DNA-binding domain superfamily/Winged helix DNA-binding domain"/>
    <property type="match status" value="1"/>
</dbReference>
<comment type="caution">
    <text evidence="4">The sequence shown here is derived from an EMBL/GenBank/DDBJ whole genome shotgun (WGS) entry which is preliminary data.</text>
</comment>
<evidence type="ECO:0000256" key="2">
    <source>
        <dbReference type="RuleBase" id="RU003476"/>
    </source>
</evidence>
<keyword evidence="1 2" id="KW-0378">Hydrolase</keyword>
<keyword evidence="5" id="KW-1185">Reference proteome</keyword>
<dbReference type="InterPro" id="IPR000086">
    <property type="entry name" value="NUDIX_hydrolase_dom"/>
</dbReference>
<proteinExistence type="inferred from homology"/>
<dbReference type="PANTHER" id="PTHR43736">
    <property type="entry name" value="ADP-RIBOSE PYROPHOSPHATASE"/>
    <property type="match status" value="1"/>
</dbReference>
<sequence length="232" mass="27068">MDTQKYCYEYPRPALTTDCVIFGFDGIEINVLLIERGIEPFKGKWAFPGGFVRMDESTEEGAKRELFEETGIKDVFIEQLYTFSDVQRDPRGRVVTVAYFALVKTSEYQLLAGDDAMKAQWFKLKDVPSLAFDHDLVLRKAHNRLKSKIRNQPIGFELLDAKFTMPQLQLLYESILEIKFDRRNFSNKIMKTGLLIQLDEKVPNVPHRAPRYLMFNKKKYNELQSSGFNFEI</sequence>
<evidence type="ECO:0000313" key="5">
    <source>
        <dbReference type="Proteomes" id="UP000576082"/>
    </source>
</evidence>
<reference evidence="4 5" key="1">
    <citation type="submission" date="2020-04" db="EMBL/GenBank/DDBJ databases">
        <title>Flammeovirga sp. SR4, a novel species isolated from seawater.</title>
        <authorList>
            <person name="Wang X."/>
        </authorList>
    </citation>
    <scope>NUCLEOTIDE SEQUENCE [LARGE SCALE GENOMIC DNA]</scope>
    <source>
        <strain evidence="4 5">ATCC 23126</strain>
    </source>
</reference>
<dbReference type="InterPro" id="IPR054105">
    <property type="entry name" value="WHD_NrtR"/>
</dbReference>
<dbReference type="InterPro" id="IPR036390">
    <property type="entry name" value="WH_DNA-bd_sf"/>
</dbReference>
<evidence type="ECO:0000259" key="3">
    <source>
        <dbReference type="PROSITE" id="PS51462"/>
    </source>
</evidence>
<protein>
    <submittedName>
        <fullName evidence="4">NUDIX hydrolase</fullName>
    </submittedName>
</protein>
<dbReference type="InterPro" id="IPR015797">
    <property type="entry name" value="NUDIX_hydrolase-like_dom_sf"/>
</dbReference>
<dbReference type="InterPro" id="IPR020084">
    <property type="entry name" value="NUDIX_hydrolase_CS"/>
</dbReference>
<comment type="similarity">
    <text evidence="2">Belongs to the Nudix hydrolase family.</text>
</comment>
<dbReference type="PANTHER" id="PTHR43736:SF4">
    <property type="entry name" value="SLR1690 PROTEIN"/>
    <property type="match status" value="1"/>
</dbReference>
<evidence type="ECO:0000313" key="4">
    <source>
        <dbReference type="EMBL" id="NME68596.1"/>
    </source>
</evidence>
<dbReference type="AlphaFoldDB" id="A0A7X9RTL8"/>